<protein>
    <recommendedName>
        <fullName evidence="5">Lipoprotein</fullName>
    </recommendedName>
</protein>
<evidence type="ECO:0000313" key="4">
    <source>
        <dbReference type="Proteomes" id="UP000680866"/>
    </source>
</evidence>
<evidence type="ECO:0000313" key="3">
    <source>
        <dbReference type="EMBL" id="BCJ67513.1"/>
    </source>
</evidence>
<proteinExistence type="predicted"/>
<dbReference type="RefSeq" id="WP_212816838.1">
    <property type="nucleotide sequence ID" value="NZ_AP023359.1"/>
</dbReference>
<dbReference type="Proteomes" id="UP000680866">
    <property type="component" value="Chromosome"/>
</dbReference>
<evidence type="ECO:0000256" key="2">
    <source>
        <dbReference type="SAM" id="SignalP"/>
    </source>
</evidence>
<dbReference type="EMBL" id="AP023359">
    <property type="protein sequence ID" value="BCJ67513.1"/>
    <property type="molecule type" value="Genomic_DNA"/>
</dbReference>
<evidence type="ECO:0008006" key="5">
    <source>
        <dbReference type="Google" id="ProtNLM"/>
    </source>
</evidence>
<evidence type="ECO:0000256" key="1">
    <source>
        <dbReference type="SAM" id="MobiDB-lite"/>
    </source>
</evidence>
<name>A0A810N796_9ACTN</name>
<keyword evidence="2" id="KW-0732">Signal</keyword>
<dbReference type="AlphaFoldDB" id="A0A810N796"/>
<feature type="signal peptide" evidence="2">
    <location>
        <begin position="1"/>
        <end position="38"/>
    </location>
</feature>
<sequence length="678" mass="70779">MTRTSCGARGGGVRRRTTRARWRRSTAALICAALVATACTPGGDDEQAKGGAVDGAAVEAVAKGLPDDPAQAAEQLVADILSDDADRSAAATAELLRRSGHAIVSAKGPVVAVPDQLAMVDAPVYAELVPILARATRAGDRYSVEEFATLLTSVGLTEKDPTFAQLTAAIGNWAKEPGDHPIFVTAAAGVRALAAHRQQVLFPGADPASVFLDPLQTTLLLGHATSRFGEVNPGAKPQALGRPGLVDRLLGGGVAHADPAGPCGEFAAIFASPSDPAGKAHADFLKGELKDRLSKEFLTEGGKEVFDKANEAWGKAGAAASAILLMLGARLDLTADKSSTHFKHRAGTRDEHVTLTATALFDAGIALDKLECYALAGVDIPKPGPMKGMTIKWASEQPLLGTYQEGGNQLLKAVSADSAKLTRGSKTGDDGKATLEVKPPVEDPAGEGEEMKGKAIFIAKMDKESFPFELGDAYAFLSNAVGFGIGKTFDLLKEVLVKAGLPAQAITIEVKYHGADIVLAQGSSEVNLLLAKLMDVHVDLVSCTGVAGPFKGTAGYAGAESSGMLQAAGAVTGVNVPKGFAGQDNEISVMTNDRQGPNPFFIMKGEGGAQFLDGVLRFYPFLSTQFEVLADYRVGRPVGDVEILLGGSSFPFSDLSWPIVRVQEDPRCPKVKYSYDGL</sequence>
<feature type="region of interest" description="Disordered" evidence="1">
    <location>
        <begin position="421"/>
        <end position="448"/>
    </location>
</feature>
<organism evidence="3 4">
    <name type="scientific">Polymorphospora rubra</name>
    <dbReference type="NCBI Taxonomy" id="338584"/>
    <lineage>
        <taxon>Bacteria</taxon>
        <taxon>Bacillati</taxon>
        <taxon>Actinomycetota</taxon>
        <taxon>Actinomycetes</taxon>
        <taxon>Micromonosporales</taxon>
        <taxon>Micromonosporaceae</taxon>
        <taxon>Polymorphospora</taxon>
    </lineage>
</organism>
<accession>A0A810N796</accession>
<keyword evidence="4" id="KW-1185">Reference proteome</keyword>
<feature type="compositionally biased region" description="Basic and acidic residues" evidence="1">
    <location>
        <begin position="426"/>
        <end position="441"/>
    </location>
</feature>
<reference evidence="3" key="1">
    <citation type="submission" date="2020-08" db="EMBL/GenBank/DDBJ databases">
        <title>Whole genome shotgun sequence of Polymorphospora rubra NBRC 101157.</title>
        <authorList>
            <person name="Komaki H."/>
            <person name="Tamura T."/>
        </authorList>
    </citation>
    <scope>NUCLEOTIDE SEQUENCE</scope>
    <source>
        <strain evidence="3">NBRC 101157</strain>
    </source>
</reference>
<feature type="chain" id="PRO_5039527056" description="Lipoprotein" evidence="2">
    <location>
        <begin position="39"/>
        <end position="678"/>
    </location>
</feature>
<gene>
    <name evidence="3" type="ORF">Prubr_45340</name>
</gene>
<dbReference type="KEGG" id="pry:Prubr_45340"/>